<dbReference type="Pfam" id="PF22124">
    <property type="entry name" value="Glyco_hydro_95_cat"/>
    <property type="match status" value="1"/>
</dbReference>
<name>A0A7C5V4Q1_9FIRM</name>
<comment type="caution">
    <text evidence="4">The sequence shown here is derived from an EMBL/GenBank/DDBJ whole genome shotgun (WGS) entry which is preliminary data.</text>
</comment>
<dbReference type="GO" id="GO:0004560">
    <property type="term" value="F:alpha-L-fucosidase activity"/>
    <property type="evidence" value="ECO:0007669"/>
    <property type="project" value="InterPro"/>
</dbReference>
<organism evidence="4">
    <name type="scientific">Caldicellulosiruptor owensensis</name>
    <dbReference type="NCBI Taxonomy" id="55205"/>
    <lineage>
        <taxon>Bacteria</taxon>
        <taxon>Bacillati</taxon>
        <taxon>Bacillota</taxon>
        <taxon>Bacillota incertae sedis</taxon>
        <taxon>Caldicellulosiruptorales</taxon>
        <taxon>Caldicellulosiruptoraceae</taxon>
        <taxon>Caldicellulosiruptor</taxon>
    </lineage>
</organism>
<dbReference type="FunFam" id="1.50.10.10:FF:000028">
    <property type="entry name" value="Alpha-L-fucosidase 2"/>
    <property type="match status" value="1"/>
</dbReference>
<feature type="domain" description="Glycosyl hydrolase family 95 catalytic" evidence="3">
    <location>
        <begin position="264"/>
        <end position="668"/>
    </location>
</feature>
<protein>
    <submittedName>
        <fullName evidence="4">Glycoside hydrolase family 95 protein</fullName>
    </submittedName>
</protein>
<dbReference type="PANTHER" id="PTHR31084:SF0">
    <property type="entry name" value="ALPHA-L-FUCOSIDASE 2"/>
    <property type="match status" value="1"/>
</dbReference>
<dbReference type="InterPro" id="IPR016518">
    <property type="entry name" value="Alpha-L-fucosidase"/>
</dbReference>
<dbReference type="PIRSF" id="PIRSF007663">
    <property type="entry name" value="UCP007663"/>
    <property type="match status" value="1"/>
</dbReference>
<dbReference type="InterPro" id="IPR008928">
    <property type="entry name" value="6-hairpin_glycosidase_sf"/>
</dbReference>
<keyword evidence="4" id="KW-0378">Hydrolase</keyword>
<sequence length="753" mass="87404">MSLQKLKIIFDRPASCWEEALPIGNGSLGAMIYGGVEYETLQLNEESIWSCGPRRRENPDALKYLQVIRKSILEGNIKRAEELSVFALSGTPHSEGNYEPLGYLDIYFEGIETYKVEKYTRYLDISNATCKVEFNVDDIRYEKTYFSSYPDKVIAVKICCSKKGAISLRTKFRREYQEDIDRCGRVNNDKIFFECSAGSGRGVSFSAMLKAVSKDGDIYTIGDNLFVKNATEVILLITSMTSYKKRDYFNWCLKTLEQVSKLDFEELYMRHTEDYKSLFDRVEFYIDVSNTKKSSELSTPERIRLLKEGHKDEELIVLLFQFGRYLLISSSRPGCLPPNLQGIWNKEMKPPWGSKYTININLQMNYWPAEICNLSECHLPLFSLLERMYENGRITAQKMYNCRGFCAHHNTDIWGDTAPQDIYIPATYWPMGAAWLCLHIWDHYEYTGDLDFLKKYYYLMREAALFLLDYLIEDENGYLVTCPSCSPENSYKLNGDVYSLTYMPTMDIQIISALFEKVKKANDILKLNDEIIEKIDYALEKLPPIKIGKYGQIQEWIEDYEEAEPGHRHISHLFGLYPENQITFEKTPQLFKAAKKTLQRRLDHGSGHTGWSRAWVICFWARLKEGDKAYENILELLKRSTLPNLLDNHPPFQIDGNFGATAGIAEMLVQSYDDTIELLPALPSDWKSGYIKGLKARGGHTVDIYWENGIFKKAKIILGYRKRVILKYKKRCIEIRGYQGEEKVIFYDKFFII</sequence>
<dbReference type="InterPro" id="IPR054363">
    <property type="entry name" value="GH95_cat"/>
</dbReference>
<proteinExistence type="predicted"/>
<feature type="domain" description="Glycosyl hydrolase family 95 N-terminal" evidence="1">
    <location>
        <begin position="9"/>
        <end position="245"/>
    </location>
</feature>
<dbReference type="InterPro" id="IPR027414">
    <property type="entry name" value="GH95_N_dom"/>
</dbReference>
<evidence type="ECO:0000259" key="3">
    <source>
        <dbReference type="Pfam" id="PF22124"/>
    </source>
</evidence>
<dbReference type="Gene3D" id="1.50.10.10">
    <property type="match status" value="1"/>
</dbReference>
<dbReference type="SUPFAM" id="SSF48208">
    <property type="entry name" value="Six-hairpin glycosidases"/>
    <property type="match status" value="1"/>
</dbReference>
<accession>A0A7C5V4Q1</accession>
<dbReference type="GO" id="GO:0005975">
    <property type="term" value="P:carbohydrate metabolic process"/>
    <property type="evidence" value="ECO:0007669"/>
    <property type="project" value="InterPro"/>
</dbReference>
<dbReference type="EMBL" id="DRUZ01000030">
    <property type="protein sequence ID" value="HHS01325.1"/>
    <property type="molecule type" value="Genomic_DNA"/>
</dbReference>
<gene>
    <name evidence="4" type="ORF">ENL71_02150</name>
</gene>
<dbReference type="PANTHER" id="PTHR31084">
    <property type="entry name" value="ALPHA-L-FUCOSIDASE 2"/>
    <property type="match status" value="1"/>
</dbReference>
<feature type="domain" description="Alpha fucosidase A-like C-terminal" evidence="2">
    <location>
        <begin position="670"/>
        <end position="732"/>
    </location>
</feature>
<dbReference type="Pfam" id="PF14498">
    <property type="entry name" value="Glyco_hyd_65N_2"/>
    <property type="match status" value="1"/>
</dbReference>
<dbReference type="Pfam" id="PF21307">
    <property type="entry name" value="Glyco_hydro_95_C"/>
    <property type="match status" value="1"/>
</dbReference>
<dbReference type="InterPro" id="IPR012341">
    <property type="entry name" value="6hp_glycosidase-like_sf"/>
</dbReference>
<evidence type="ECO:0000259" key="1">
    <source>
        <dbReference type="Pfam" id="PF14498"/>
    </source>
</evidence>
<evidence type="ECO:0000259" key="2">
    <source>
        <dbReference type="Pfam" id="PF21307"/>
    </source>
</evidence>
<dbReference type="AlphaFoldDB" id="A0A7C5V4Q1"/>
<dbReference type="InterPro" id="IPR049053">
    <property type="entry name" value="AFCA-like_C"/>
</dbReference>
<reference evidence="4" key="1">
    <citation type="journal article" date="2020" name="mSystems">
        <title>Genome- and Community-Level Interaction Insights into Carbon Utilization and Element Cycling Functions of Hydrothermarchaeota in Hydrothermal Sediment.</title>
        <authorList>
            <person name="Zhou Z."/>
            <person name="Liu Y."/>
            <person name="Xu W."/>
            <person name="Pan J."/>
            <person name="Luo Z.H."/>
            <person name="Li M."/>
        </authorList>
    </citation>
    <scope>NUCLEOTIDE SEQUENCE [LARGE SCALE GENOMIC DNA]</scope>
    <source>
        <strain evidence="4">SpSt-102</strain>
    </source>
</reference>
<evidence type="ECO:0000313" key="4">
    <source>
        <dbReference type="EMBL" id="HHS01325.1"/>
    </source>
</evidence>